<gene>
    <name evidence="2" type="ORF">LITE_LOCUS42747</name>
</gene>
<evidence type="ECO:0000313" key="3">
    <source>
        <dbReference type="Proteomes" id="UP001154282"/>
    </source>
</evidence>
<accession>A0AAV0QC42</accession>
<dbReference type="SUPFAM" id="SSF55811">
    <property type="entry name" value="Nudix"/>
    <property type="match status" value="1"/>
</dbReference>
<organism evidence="2 3">
    <name type="scientific">Linum tenue</name>
    <dbReference type="NCBI Taxonomy" id="586396"/>
    <lineage>
        <taxon>Eukaryota</taxon>
        <taxon>Viridiplantae</taxon>
        <taxon>Streptophyta</taxon>
        <taxon>Embryophyta</taxon>
        <taxon>Tracheophyta</taxon>
        <taxon>Spermatophyta</taxon>
        <taxon>Magnoliopsida</taxon>
        <taxon>eudicotyledons</taxon>
        <taxon>Gunneridae</taxon>
        <taxon>Pentapetalae</taxon>
        <taxon>rosids</taxon>
        <taxon>fabids</taxon>
        <taxon>Malpighiales</taxon>
        <taxon>Linaceae</taxon>
        <taxon>Linum</taxon>
    </lineage>
</organism>
<dbReference type="InterPro" id="IPR031804">
    <property type="entry name" value="DUF4743"/>
</dbReference>
<evidence type="ECO:0000259" key="1">
    <source>
        <dbReference type="PROSITE" id="PS51462"/>
    </source>
</evidence>
<dbReference type="PROSITE" id="PS51462">
    <property type="entry name" value="NUDIX"/>
    <property type="match status" value="1"/>
</dbReference>
<dbReference type="Proteomes" id="UP001154282">
    <property type="component" value="Unassembled WGS sequence"/>
</dbReference>
<dbReference type="AlphaFoldDB" id="A0AAV0QC42"/>
<dbReference type="InterPro" id="IPR015797">
    <property type="entry name" value="NUDIX_hydrolase-like_dom_sf"/>
</dbReference>
<dbReference type="CDD" id="cd03676">
    <property type="entry name" value="NUDIX_Tnr3_like"/>
    <property type="match status" value="1"/>
</dbReference>
<comment type="caution">
    <text evidence="2">The sequence shown here is derived from an EMBL/GenBank/DDBJ whole genome shotgun (WGS) entry which is preliminary data.</text>
</comment>
<dbReference type="PANTHER" id="PTHR13622">
    <property type="entry name" value="THIAMIN PYROPHOSPHOKINASE"/>
    <property type="match status" value="1"/>
</dbReference>
<proteinExistence type="predicted"/>
<evidence type="ECO:0000313" key="2">
    <source>
        <dbReference type="EMBL" id="CAI0543160.1"/>
    </source>
</evidence>
<dbReference type="PANTHER" id="PTHR13622:SF8">
    <property type="entry name" value="THIAMIN PYROPHOSPHOKINASE 1"/>
    <property type="match status" value="1"/>
</dbReference>
<keyword evidence="3" id="KW-1185">Reference proteome</keyword>
<feature type="domain" description="Nudix hydrolase" evidence="1">
    <location>
        <begin position="221"/>
        <end position="402"/>
    </location>
</feature>
<dbReference type="EMBL" id="CAMGYJ010000009">
    <property type="protein sequence ID" value="CAI0543160.1"/>
    <property type="molecule type" value="Genomic_DNA"/>
</dbReference>
<dbReference type="GO" id="GO:0044715">
    <property type="term" value="F:8-oxo-dGDP phosphatase activity"/>
    <property type="evidence" value="ECO:0007669"/>
    <property type="project" value="TreeGrafter"/>
</dbReference>
<protein>
    <recommendedName>
        <fullName evidence="1">Nudix hydrolase domain-containing protein</fullName>
    </recommendedName>
</protein>
<reference evidence="2" key="1">
    <citation type="submission" date="2022-08" db="EMBL/GenBank/DDBJ databases">
        <authorList>
            <person name="Gutierrez-Valencia J."/>
        </authorList>
    </citation>
    <scope>NUCLEOTIDE SEQUENCE</scope>
</reference>
<dbReference type="InterPro" id="IPR000086">
    <property type="entry name" value="NUDIX_hydrolase_dom"/>
</dbReference>
<dbReference type="Pfam" id="PF15916">
    <property type="entry name" value="DUF4743"/>
    <property type="match status" value="1"/>
</dbReference>
<sequence>MALNSHFLLPNRFRSSFPPIRGVAGVPPISRSISPQTTPFPLRFCAHAAQSSGFPSVSALSSTATPETSSFTWDDAVRASQPEYAPGDSSDLSGFFEKIKFCNRGSEMRFEFVSFVIEENTVGYIHNRFVEHLKRFEEVFVIKDSSSHGARFGYCVTLHDKLGTPEERTAAVGEVIKCLVEEQEDLIPGIRNELYPVTSSFGGRVYFSLERAAAPYFGIKAYGIHMNGFVESGDEKLLWVAKRSLVKPTYPGMLDHLVAGGLVCDYLFRSASLLIHSLDQSKSYYPHYVAESVHKFSWWQFQPHGISCQENVVKECEEEAGIPQSISVKALPVGAVSYVDIDGDRFKRDVLFCYDLKLPESFVPKNQDGEVEGFNLMPVGSVANIVRRTHFYKPNCSLVVIDFLFRHGYIYPESLGYLDLLQSLRSGNCS</sequence>
<name>A0AAV0QC42_9ROSI</name>
<dbReference type="Gene3D" id="3.90.79.10">
    <property type="entry name" value="Nucleoside Triphosphate Pyrophosphohydrolase"/>
    <property type="match status" value="1"/>
</dbReference>